<sequence length="633" mass="68959">MKSRANWGAQLRYGFDKSMAGGAIALIGWLALISLVVIMIAGAILAVTGIAPEGAEPLGFVEGTWESLMRTFDAGTMGADQGWSFRIIMLLVTIAGIFVFSALIGVISSGLEDKLDDLRKGRSRVLETEHTIILNWSPSIFDVISELVIANQSRRNPRIVIMANKDKVEMEDEIATKVVDRKNTKIICRSGDPTDLYDLGIVNPQTSRSIIVLSPEGEDADPQVIKTVLALVNDPNRRTEKYMIAAEIRDADNAEVARIVGGSEMQLVLADDLIARIVVHTSRQAGLSAVYSELLDFDGCEIYTLEQPDLVGKSFGNAVLAYDKSTLIGLRDKDGAIHLNPNPNQVIAAGDRAVIIAEDDDSIKTWSGDMGIDKNAIKTIVKRVKTAERTLILGWNRRGPIIATELARYVAPGSRLTIAADTPEFEGEVASLNLDRSVLAVDHRVIDTSSRPALDALDIPSYDHVLVLGYSDSMMAQSADTRTLITLLQLRKIGETAGKHISVVSEMIDVRNRELAEVTRAEDFVVSNKLVSLMLAQASENESMAAIFDELLDEAGSEIYMRPMGDYVDISKPVNFFTVALAALRRGEIAIGHRRQRPGDADARNLGGVVVNPPRTEMTTYADSDMLIVLAAD</sequence>
<evidence type="ECO:0000313" key="9">
    <source>
        <dbReference type="EMBL" id="KAB1086992.1"/>
    </source>
</evidence>
<comment type="caution">
    <text evidence="9">The sequence shown here is derived from an EMBL/GenBank/DDBJ whole genome shotgun (WGS) entry which is preliminary data.</text>
</comment>
<protein>
    <recommendedName>
        <fullName evidence="8">CASTOR/POLLUX/SYM8 ion channel conserved domain-containing protein</fullName>
    </recommendedName>
</protein>
<dbReference type="GO" id="GO:0012505">
    <property type="term" value="C:endomembrane system"/>
    <property type="evidence" value="ECO:0007669"/>
    <property type="project" value="UniProtKB-SubCell"/>
</dbReference>
<dbReference type="Proteomes" id="UP000386575">
    <property type="component" value="Unassembled WGS sequence"/>
</dbReference>
<feature type="transmembrane region" description="Helical" evidence="7">
    <location>
        <begin position="87"/>
        <end position="111"/>
    </location>
</feature>
<proteinExistence type="predicted"/>
<evidence type="ECO:0000256" key="5">
    <source>
        <dbReference type="ARBA" id="ARBA00023065"/>
    </source>
</evidence>
<keyword evidence="4 7" id="KW-1133">Transmembrane helix</keyword>
<organism evidence="9 10">
    <name type="scientific">Neorhizobium galegae</name>
    <name type="common">Rhizobium galegae</name>
    <dbReference type="NCBI Taxonomy" id="399"/>
    <lineage>
        <taxon>Bacteria</taxon>
        <taxon>Pseudomonadati</taxon>
        <taxon>Pseudomonadota</taxon>
        <taxon>Alphaproteobacteria</taxon>
        <taxon>Hyphomicrobiales</taxon>
        <taxon>Rhizobiaceae</taxon>
        <taxon>Rhizobium/Agrobacterium group</taxon>
        <taxon>Neorhizobium</taxon>
    </lineage>
</organism>
<dbReference type="GO" id="GO:0006811">
    <property type="term" value="P:monoatomic ion transport"/>
    <property type="evidence" value="ECO:0007669"/>
    <property type="project" value="UniProtKB-KW"/>
</dbReference>
<evidence type="ECO:0000256" key="2">
    <source>
        <dbReference type="ARBA" id="ARBA00022448"/>
    </source>
</evidence>
<reference evidence="9 10" key="1">
    <citation type="submission" date="2019-09" db="EMBL/GenBank/DDBJ databases">
        <title>Genome sequencing of Ng87 strain.</title>
        <authorList>
            <person name="Karasev E.S."/>
            <person name="Andronov E."/>
        </authorList>
    </citation>
    <scope>NUCLEOTIDE SEQUENCE [LARGE SCALE GENOMIC DNA]</scope>
    <source>
        <strain evidence="9 10">Ng87</strain>
    </source>
</reference>
<evidence type="ECO:0000259" key="8">
    <source>
        <dbReference type="Pfam" id="PF06241"/>
    </source>
</evidence>
<dbReference type="PANTHER" id="PTHR31563">
    <property type="entry name" value="ION CHANNEL POLLUX-RELATED"/>
    <property type="match status" value="1"/>
</dbReference>
<keyword evidence="5" id="KW-0406">Ion transport</keyword>
<feature type="domain" description="CASTOR/POLLUX/SYM8 ion channel conserved" evidence="8">
    <location>
        <begin position="272"/>
        <end position="365"/>
    </location>
</feature>
<dbReference type="InterPro" id="IPR044849">
    <property type="entry name" value="CASTOR/POLLUX/SYM8-like"/>
</dbReference>
<comment type="subcellular location">
    <subcellularLocation>
        <location evidence="1">Endomembrane system</location>
        <topology evidence="1">Multi-pass membrane protein</topology>
    </subcellularLocation>
</comment>
<evidence type="ECO:0000256" key="6">
    <source>
        <dbReference type="ARBA" id="ARBA00023136"/>
    </source>
</evidence>
<dbReference type="InterPro" id="IPR010420">
    <property type="entry name" value="CASTOR/POLLUX/SYM8_dom"/>
</dbReference>
<evidence type="ECO:0000256" key="3">
    <source>
        <dbReference type="ARBA" id="ARBA00022692"/>
    </source>
</evidence>
<name>A0A6A1TQW2_NEOGA</name>
<dbReference type="Pfam" id="PF06241">
    <property type="entry name" value="Castor_Poll_mid"/>
    <property type="match status" value="1"/>
</dbReference>
<dbReference type="EMBL" id="VZUL01000002">
    <property type="protein sequence ID" value="KAB1086992.1"/>
    <property type="molecule type" value="Genomic_DNA"/>
</dbReference>
<evidence type="ECO:0000256" key="1">
    <source>
        <dbReference type="ARBA" id="ARBA00004127"/>
    </source>
</evidence>
<evidence type="ECO:0000313" key="10">
    <source>
        <dbReference type="Proteomes" id="UP000386575"/>
    </source>
</evidence>
<gene>
    <name evidence="9" type="ORF">F4V91_11495</name>
</gene>
<keyword evidence="6 7" id="KW-0472">Membrane</keyword>
<dbReference type="AlphaFoldDB" id="A0A6A1TQW2"/>
<accession>A0A6A1TQW2</accession>
<keyword evidence="3 7" id="KW-0812">Transmembrane</keyword>
<feature type="transmembrane region" description="Helical" evidence="7">
    <location>
        <begin position="21"/>
        <end position="51"/>
    </location>
</feature>
<evidence type="ECO:0000256" key="4">
    <source>
        <dbReference type="ARBA" id="ARBA00022989"/>
    </source>
</evidence>
<keyword evidence="2" id="KW-0813">Transport</keyword>
<dbReference type="PANTHER" id="PTHR31563:SF10">
    <property type="entry name" value="ION CHANNEL POLLUX-RELATED"/>
    <property type="match status" value="1"/>
</dbReference>
<dbReference type="RefSeq" id="WP_151042586.1">
    <property type="nucleotide sequence ID" value="NZ_VZUL01000002.1"/>
</dbReference>
<evidence type="ECO:0000256" key="7">
    <source>
        <dbReference type="SAM" id="Phobius"/>
    </source>
</evidence>
<dbReference type="Gene3D" id="3.40.50.720">
    <property type="entry name" value="NAD(P)-binding Rossmann-like Domain"/>
    <property type="match status" value="2"/>
</dbReference>